<reference evidence="2 3" key="1">
    <citation type="submission" date="2017-05" db="EMBL/GenBank/DDBJ databases">
        <authorList>
            <person name="Varghese N."/>
            <person name="Submissions S."/>
        </authorList>
    </citation>
    <scope>NUCLEOTIDE SEQUENCE [LARGE SCALE GENOMIC DNA]</scope>
    <source>
        <strain evidence="2 3">DSM 19382</strain>
    </source>
</reference>
<dbReference type="PROSITE" id="PS51186">
    <property type="entry name" value="GNAT"/>
    <property type="match status" value="1"/>
</dbReference>
<evidence type="ECO:0000259" key="1">
    <source>
        <dbReference type="PROSITE" id="PS51186"/>
    </source>
</evidence>
<dbReference type="AlphaFoldDB" id="A0A521E9J4"/>
<dbReference type="SUPFAM" id="SSF55729">
    <property type="entry name" value="Acyl-CoA N-acyltransferases (Nat)"/>
    <property type="match status" value="1"/>
</dbReference>
<proteinExistence type="predicted"/>
<dbReference type="Proteomes" id="UP000317289">
    <property type="component" value="Unassembled WGS sequence"/>
</dbReference>
<gene>
    <name evidence="2" type="ORF">SAMN06265349_104261</name>
</gene>
<dbReference type="EMBL" id="FXTA01000004">
    <property type="protein sequence ID" value="SMO80579.1"/>
    <property type="molecule type" value="Genomic_DNA"/>
</dbReference>
<dbReference type="RefSeq" id="WP_244289992.1">
    <property type="nucleotide sequence ID" value="NZ_FXTA01000004.1"/>
</dbReference>
<organism evidence="2 3">
    <name type="scientific">Flavobacterium resistens</name>
    <dbReference type="NCBI Taxonomy" id="443612"/>
    <lineage>
        <taxon>Bacteria</taxon>
        <taxon>Pseudomonadati</taxon>
        <taxon>Bacteroidota</taxon>
        <taxon>Flavobacteriia</taxon>
        <taxon>Flavobacteriales</taxon>
        <taxon>Flavobacteriaceae</taxon>
        <taxon>Flavobacterium</taxon>
    </lineage>
</organism>
<dbReference type="Pfam" id="PF00583">
    <property type="entry name" value="Acetyltransf_1"/>
    <property type="match status" value="1"/>
</dbReference>
<accession>A0A521E9J4</accession>
<dbReference type="InterPro" id="IPR050276">
    <property type="entry name" value="MshD_Acetyltransferase"/>
</dbReference>
<name>A0A521E9J4_9FLAO</name>
<dbReference type="InterPro" id="IPR000182">
    <property type="entry name" value="GNAT_dom"/>
</dbReference>
<protein>
    <submittedName>
        <fullName evidence="2">PhnO protein</fullName>
    </submittedName>
</protein>
<evidence type="ECO:0000313" key="2">
    <source>
        <dbReference type="EMBL" id="SMO80579.1"/>
    </source>
</evidence>
<dbReference type="CDD" id="cd04301">
    <property type="entry name" value="NAT_SF"/>
    <property type="match status" value="1"/>
</dbReference>
<dbReference type="PANTHER" id="PTHR43617">
    <property type="entry name" value="L-AMINO ACID N-ACETYLTRANSFERASE"/>
    <property type="match status" value="1"/>
</dbReference>
<dbReference type="InterPro" id="IPR016181">
    <property type="entry name" value="Acyl_CoA_acyltransferase"/>
</dbReference>
<dbReference type="Gene3D" id="3.40.630.30">
    <property type="match status" value="1"/>
</dbReference>
<feature type="domain" description="N-acetyltransferase" evidence="1">
    <location>
        <begin position="13"/>
        <end position="153"/>
    </location>
</feature>
<evidence type="ECO:0000313" key="3">
    <source>
        <dbReference type="Proteomes" id="UP000317289"/>
    </source>
</evidence>
<sequence>MAIIDIEIMKLNQNIRKIEAKDLDFIYKSICELENEILDFEVFETIFNENISNSKNLYLIAENENEGLGFISFHTQNLLHHCGLVGEIQEFFVHQKYRGQGVGRLLINEILNFAEENNLKSIEVTTNKKRVENVAIYENLGFTLSHNKFTIYK</sequence>
<dbReference type="GO" id="GO:0016747">
    <property type="term" value="F:acyltransferase activity, transferring groups other than amino-acyl groups"/>
    <property type="evidence" value="ECO:0007669"/>
    <property type="project" value="InterPro"/>
</dbReference>